<feature type="domain" description="Aldehyde dehydrogenase" evidence="6">
    <location>
        <begin position="24"/>
        <end position="161"/>
    </location>
</feature>
<dbReference type="PANTHER" id="PTHR43353">
    <property type="entry name" value="SUCCINATE-SEMIALDEHYDE DEHYDROGENASE, MITOCHONDRIAL"/>
    <property type="match status" value="1"/>
</dbReference>
<sequence length="524" mass="56325">MATTASRLKQPSLFIDKNYINGKWVDAVSGRQFKVTDPANGNVIASGPESARIDAEKAIQSAAAALPAWRSRPGRNRGRILRRWYELVMENKDDLATLITLENGKAKADAEGEVLFAASFLEWFAEEAARIYGDVIPHSQPGFRVSVLKEPIGVCGLVTPYVLINNDDMASMYERFTDTGIALFRWNFPAAMITRKLGPALAAGCTVVVKTAGETPLTAHALMHLGERAGVPAGVINSVIALANTAEIGQVLCSSDVIRKISFTGSTRVGKFLMQQSSGTLKKLGLELGGNAPFIVFEDADLDVAVNAAIASKFKSSGQTCVCSNRIFIQKSIYPEFICRLKDAVGRFHLGNGFDEKTTHGPLVTPAAANRIAGLVEDAVQRGGQIAIGGQRRPDLGSNFFEPTIITNVSTDMRVVNEEIFGPVAPIFSFDTEDQVISESNKSDFGLASYIFTRDVSRANRVSELLQFGMVAINTGAVSDAASPFGGIKHSGMGREGSKYGIEDYLQTKTVVTGNVHVAHKASL</sequence>
<name>A0A1V6Q7E7_9EURO</name>
<feature type="domain" description="Aldehyde dehydrogenase" evidence="6">
    <location>
        <begin position="184"/>
        <end position="511"/>
    </location>
</feature>
<evidence type="ECO:0000259" key="6">
    <source>
        <dbReference type="Pfam" id="PF00171"/>
    </source>
</evidence>
<dbReference type="Gene3D" id="3.40.605.10">
    <property type="entry name" value="Aldehyde Dehydrogenase, Chain A, domain 1"/>
    <property type="match status" value="2"/>
</dbReference>
<dbReference type="Gene3D" id="3.40.309.10">
    <property type="entry name" value="Aldehyde Dehydrogenase, Chain A, domain 2"/>
    <property type="match status" value="1"/>
</dbReference>
<dbReference type="InterPro" id="IPR016160">
    <property type="entry name" value="Ald_DH_CS_CYS"/>
</dbReference>
<organism evidence="7 8">
    <name type="scientific">Penicillium antarcticum</name>
    <dbReference type="NCBI Taxonomy" id="416450"/>
    <lineage>
        <taxon>Eukaryota</taxon>
        <taxon>Fungi</taxon>
        <taxon>Dikarya</taxon>
        <taxon>Ascomycota</taxon>
        <taxon>Pezizomycotina</taxon>
        <taxon>Eurotiomycetes</taxon>
        <taxon>Eurotiomycetidae</taxon>
        <taxon>Eurotiales</taxon>
        <taxon>Aspergillaceae</taxon>
        <taxon>Penicillium</taxon>
    </lineage>
</organism>
<dbReference type="InterPro" id="IPR029510">
    <property type="entry name" value="Ald_DH_CS_GLU"/>
</dbReference>
<dbReference type="CDD" id="cd07103">
    <property type="entry name" value="ALDH_F5_SSADH_GabD"/>
    <property type="match status" value="1"/>
</dbReference>
<keyword evidence="8" id="KW-1185">Reference proteome</keyword>
<dbReference type="Proteomes" id="UP000191672">
    <property type="component" value="Unassembled WGS sequence"/>
</dbReference>
<comment type="caution">
    <text evidence="7">The sequence shown here is derived from an EMBL/GenBank/DDBJ whole genome shotgun (WGS) entry which is preliminary data.</text>
</comment>
<dbReference type="FunFam" id="3.40.309.10:FF:000004">
    <property type="entry name" value="Succinate-semialdehyde dehydrogenase I"/>
    <property type="match status" value="1"/>
</dbReference>
<evidence type="ECO:0000256" key="2">
    <source>
        <dbReference type="ARBA" id="ARBA00009986"/>
    </source>
</evidence>
<dbReference type="PANTHER" id="PTHR43353:SF11">
    <property type="entry name" value="SUCCINATE SEMIALDEHYDE DEHYDROGENASE (EUROFUNG)"/>
    <property type="match status" value="1"/>
</dbReference>
<gene>
    <name evidence="7" type="ORF">PENANT_c011G07769</name>
</gene>
<comment type="similarity">
    <text evidence="2 5">Belongs to the aldehyde dehydrogenase family.</text>
</comment>
<dbReference type="InterPro" id="IPR016163">
    <property type="entry name" value="Ald_DH_C"/>
</dbReference>
<dbReference type="SUPFAM" id="SSF53720">
    <property type="entry name" value="ALDH-like"/>
    <property type="match status" value="1"/>
</dbReference>
<dbReference type="GO" id="GO:0009450">
    <property type="term" value="P:gamma-aminobutyric acid catabolic process"/>
    <property type="evidence" value="ECO:0007669"/>
    <property type="project" value="TreeGrafter"/>
</dbReference>
<dbReference type="InterPro" id="IPR015590">
    <property type="entry name" value="Aldehyde_DH_dom"/>
</dbReference>
<reference evidence="8" key="1">
    <citation type="journal article" date="2017" name="Nat. Microbiol.">
        <title>Global analysis of biosynthetic gene clusters reveals vast potential of secondary metabolite production in Penicillium species.</title>
        <authorList>
            <person name="Nielsen J.C."/>
            <person name="Grijseels S."/>
            <person name="Prigent S."/>
            <person name="Ji B."/>
            <person name="Dainat J."/>
            <person name="Nielsen K.F."/>
            <person name="Frisvad J.C."/>
            <person name="Workman M."/>
            <person name="Nielsen J."/>
        </authorList>
    </citation>
    <scope>NUCLEOTIDE SEQUENCE [LARGE SCALE GENOMIC DNA]</scope>
    <source>
        <strain evidence="8">IBT 31811</strain>
    </source>
</reference>
<keyword evidence="3 5" id="KW-0560">Oxidoreductase</keyword>
<accession>A0A1V6Q7E7</accession>
<evidence type="ECO:0000256" key="3">
    <source>
        <dbReference type="ARBA" id="ARBA00023002"/>
    </source>
</evidence>
<dbReference type="GO" id="GO:0004777">
    <property type="term" value="F:succinate-semialdehyde dehydrogenase (NAD+) activity"/>
    <property type="evidence" value="ECO:0007669"/>
    <property type="project" value="TreeGrafter"/>
</dbReference>
<feature type="active site" evidence="4">
    <location>
        <position position="287"/>
    </location>
</feature>
<evidence type="ECO:0000313" key="7">
    <source>
        <dbReference type="EMBL" id="OQD85125.1"/>
    </source>
</evidence>
<evidence type="ECO:0000256" key="4">
    <source>
        <dbReference type="PROSITE-ProRule" id="PRU10007"/>
    </source>
</evidence>
<dbReference type="Pfam" id="PF00171">
    <property type="entry name" value="Aldedh"/>
    <property type="match status" value="2"/>
</dbReference>
<dbReference type="InterPro" id="IPR016161">
    <property type="entry name" value="Ald_DH/histidinol_DH"/>
</dbReference>
<dbReference type="PROSITE" id="PS00070">
    <property type="entry name" value="ALDEHYDE_DEHYDR_CYS"/>
    <property type="match status" value="1"/>
</dbReference>
<dbReference type="EMBL" id="MDYN01000011">
    <property type="protein sequence ID" value="OQD85125.1"/>
    <property type="molecule type" value="Genomic_DNA"/>
</dbReference>
<dbReference type="PROSITE" id="PS00687">
    <property type="entry name" value="ALDEHYDE_DEHYDR_GLU"/>
    <property type="match status" value="1"/>
</dbReference>
<dbReference type="InterPro" id="IPR050740">
    <property type="entry name" value="Aldehyde_DH_Superfamily"/>
</dbReference>
<protein>
    <recommendedName>
        <fullName evidence="6">Aldehyde dehydrogenase domain-containing protein</fullName>
    </recommendedName>
</protein>
<evidence type="ECO:0000313" key="8">
    <source>
        <dbReference type="Proteomes" id="UP000191672"/>
    </source>
</evidence>
<evidence type="ECO:0000256" key="5">
    <source>
        <dbReference type="RuleBase" id="RU003345"/>
    </source>
</evidence>
<evidence type="ECO:0000256" key="1">
    <source>
        <dbReference type="ARBA" id="ARBA00005176"/>
    </source>
</evidence>
<dbReference type="GO" id="GO:0005737">
    <property type="term" value="C:cytoplasm"/>
    <property type="evidence" value="ECO:0007669"/>
    <property type="project" value="TreeGrafter"/>
</dbReference>
<dbReference type="AlphaFoldDB" id="A0A1V6Q7E7"/>
<dbReference type="InterPro" id="IPR016162">
    <property type="entry name" value="Ald_DH_N"/>
</dbReference>
<dbReference type="STRING" id="416450.A0A1V6Q7E7"/>
<comment type="pathway">
    <text evidence="1">Amino-acid degradation; 4-aminobutanoate degradation.</text>
</comment>
<proteinExistence type="inferred from homology"/>